<dbReference type="SUPFAM" id="SSF51445">
    <property type="entry name" value="(Trans)glycosidases"/>
    <property type="match status" value="1"/>
</dbReference>
<sequence length="508" mass="58140">MGRYSGIILHPTSLPGRYGIGELGDQAFQFVDFLAKSGQTLWQVLPLGPTSFGNSPYQCLSAFAGNPLLISIQRLQQQGFLPEFSDAVDGLTNAHQVDFARVIEQKMRWLRQAYQGFLQHATPEQHTAFATFAQKQPWLDTYTLFAALKSVHQEKSWHEWPRAFAQRDPAALQQFRHDHSNEIEFHAFLQFQFFQQWTALKQYANENHIDIIGDLPIFVAYDSADVWANPELFKLDAGGQPTVIAGVPPDYFSETGQRWGNPIYDWARMAQDDYAWWRARFSSLFELADWVRIDHFRGFEQHWEIPASEETAVNGCWVDGPKADFFDTVARYLGQLPIIAEDLGVITPEVEALRRHCGFPGMKVLQFAFFDDEATDFLPHNYEVNAVVYTGTHDNNTTRAWFESELSEPDRARLRRYTGRFFMGDAASGELMRLAWASVARIAIVPLQDVLNLGEDARMNRPGTTTSQQWGWRFTAAALTPEVAQHLSLLSKTYERFGRKKHKKVKTE</sequence>
<organism evidence="11 12">
    <name type="scientific">Thioflexithrix psekupsensis</name>
    <dbReference type="NCBI Taxonomy" id="1570016"/>
    <lineage>
        <taxon>Bacteria</taxon>
        <taxon>Pseudomonadati</taxon>
        <taxon>Pseudomonadota</taxon>
        <taxon>Gammaproteobacteria</taxon>
        <taxon>Thiotrichales</taxon>
        <taxon>Thioflexithrix</taxon>
    </lineage>
</organism>
<evidence type="ECO:0000256" key="3">
    <source>
        <dbReference type="ARBA" id="ARBA00012560"/>
    </source>
</evidence>
<dbReference type="Pfam" id="PF02446">
    <property type="entry name" value="Glyco_hydro_77"/>
    <property type="match status" value="1"/>
</dbReference>
<dbReference type="OrthoDB" id="9763489at2"/>
<dbReference type="InterPro" id="IPR003385">
    <property type="entry name" value="Glyco_hydro_77"/>
</dbReference>
<reference evidence="11 12" key="1">
    <citation type="submission" date="2016-12" db="EMBL/GenBank/DDBJ databases">
        <title>Thioflexothrix psekupsii D3 genome sequencing and assembly.</title>
        <authorList>
            <person name="Fomenkov A."/>
            <person name="Vincze T."/>
            <person name="Grabovich M."/>
            <person name="Anton B.P."/>
            <person name="Dubinina G."/>
            <person name="Orlova M."/>
            <person name="Belousova E."/>
            <person name="Roberts R.J."/>
        </authorList>
    </citation>
    <scope>NUCLEOTIDE SEQUENCE [LARGE SCALE GENOMIC DNA]</scope>
    <source>
        <strain evidence="11">D3</strain>
    </source>
</reference>
<evidence type="ECO:0000256" key="6">
    <source>
        <dbReference type="ARBA" id="ARBA00022679"/>
    </source>
</evidence>
<dbReference type="NCBIfam" id="NF011079">
    <property type="entry name" value="PRK14508.1-2"/>
    <property type="match status" value="1"/>
</dbReference>
<comment type="catalytic activity">
    <reaction evidence="1 10">
        <text>Transfers a segment of a (1-&gt;4)-alpha-D-glucan to a new position in an acceptor, which may be glucose or a (1-&gt;4)-alpha-D-glucan.</text>
        <dbReference type="EC" id="2.4.1.25"/>
    </reaction>
</comment>
<gene>
    <name evidence="11" type="ORF">TPSD3_02305</name>
</gene>
<accession>A0A251XBE3</accession>
<dbReference type="EMBL" id="MSLT01000006">
    <property type="protein sequence ID" value="OUD15762.1"/>
    <property type="molecule type" value="Genomic_DNA"/>
</dbReference>
<dbReference type="Proteomes" id="UP000194798">
    <property type="component" value="Unassembled WGS sequence"/>
</dbReference>
<evidence type="ECO:0000256" key="1">
    <source>
        <dbReference type="ARBA" id="ARBA00000439"/>
    </source>
</evidence>
<dbReference type="Gene3D" id="3.20.20.80">
    <property type="entry name" value="Glycosidases"/>
    <property type="match status" value="1"/>
</dbReference>
<keyword evidence="12" id="KW-1185">Reference proteome</keyword>
<comment type="caution">
    <text evidence="11">The sequence shown here is derived from an EMBL/GenBank/DDBJ whole genome shotgun (WGS) entry which is preliminary data.</text>
</comment>
<evidence type="ECO:0000256" key="7">
    <source>
        <dbReference type="ARBA" id="ARBA00023277"/>
    </source>
</evidence>
<dbReference type="NCBIfam" id="NF011080">
    <property type="entry name" value="PRK14508.1-3"/>
    <property type="match status" value="1"/>
</dbReference>
<keyword evidence="7 10" id="KW-0119">Carbohydrate metabolism</keyword>
<dbReference type="NCBIfam" id="TIGR00217">
    <property type="entry name" value="malQ"/>
    <property type="match status" value="1"/>
</dbReference>
<evidence type="ECO:0000256" key="10">
    <source>
        <dbReference type="RuleBase" id="RU361207"/>
    </source>
</evidence>
<evidence type="ECO:0000256" key="8">
    <source>
        <dbReference type="ARBA" id="ARBA00031423"/>
    </source>
</evidence>
<keyword evidence="5 10" id="KW-0328">Glycosyltransferase</keyword>
<dbReference type="EC" id="2.4.1.25" evidence="3 10"/>
<proteinExistence type="inferred from homology"/>
<dbReference type="PANTHER" id="PTHR32438">
    <property type="entry name" value="4-ALPHA-GLUCANOTRANSFERASE DPE1, CHLOROPLASTIC/AMYLOPLASTIC"/>
    <property type="match status" value="1"/>
</dbReference>
<evidence type="ECO:0000313" key="11">
    <source>
        <dbReference type="EMBL" id="OUD15762.1"/>
    </source>
</evidence>
<evidence type="ECO:0000313" key="12">
    <source>
        <dbReference type="Proteomes" id="UP000194798"/>
    </source>
</evidence>
<keyword evidence="6 10" id="KW-0808">Transferase</keyword>
<evidence type="ECO:0000256" key="2">
    <source>
        <dbReference type="ARBA" id="ARBA00005684"/>
    </source>
</evidence>
<evidence type="ECO:0000256" key="5">
    <source>
        <dbReference type="ARBA" id="ARBA00022676"/>
    </source>
</evidence>
<evidence type="ECO:0000256" key="4">
    <source>
        <dbReference type="ARBA" id="ARBA00020295"/>
    </source>
</evidence>
<evidence type="ECO:0000256" key="9">
    <source>
        <dbReference type="ARBA" id="ARBA00031501"/>
    </source>
</evidence>
<dbReference type="AlphaFoldDB" id="A0A251XBE3"/>
<dbReference type="GO" id="GO:0004134">
    <property type="term" value="F:4-alpha-glucanotransferase activity"/>
    <property type="evidence" value="ECO:0007669"/>
    <property type="project" value="UniProtKB-EC"/>
</dbReference>
<dbReference type="PANTHER" id="PTHR32438:SF5">
    <property type="entry name" value="4-ALPHA-GLUCANOTRANSFERASE DPE1, CHLOROPLASTIC_AMYLOPLASTIC"/>
    <property type="match status" value="1"/>
</dbReference>
<protein>
    <recommendedName>
        <fullName evidence="4 10">4-alpha-glucanotransferase</fullName>
        <ecNumber evidence="3 10">2.4.1.25</ecNumber>
    </recommendedName>
    <alternativeName>
        <fullName evidence="8 10">Amylomaltase</fullName>
    </alternativeName>
    <alternativeName>
        <fullName evidence="9 10">Disproportionating enzyme</fullName>
    </alternativeName>
</protein>
<dbReference type="GO" id="GO:0005975">
    <property type="term" value="P:carbohydrate metabolic process"/>
    <property type="evidence" value="ECO:0007669"/>
    <property type="project" value="InterPro"/>
</dbReference>
<comment type="similarity">
    <text evidence="2 10">Belongs to the disproportionating enzyme family.</text>
</comment>
<name>A0A251XBE3_9GAMM</name>
<dbReference type="InterPro" id="IPR017853">
    <property type="entry name" value="GH"/>
</dbReference>